<dbReference type="AlphaFoldDB" id="A0A316A7U5"/>
<evidence type="ECO:0000256" key="1">
    <source>
        <dbReference type="SAM" id="MobiDB-lite"/>
    </source>
</evidence>
<feature type="region of interest" description="Disordered" evidence="1">
    <location>
        <begin position="80"/>
        <end position="165"/>
    </location>
</feature>
<keyword evidence="3" id="KW-1185">Reference proteome</keyword>
<feature type="compositionally biased region" description="Low complexity" evidence="1">
    <location>
        <begin position="90"/>
        <end position="115"/>
    </location>
</feature>
<name>A0A316A7U5_9ACTN</name>
<dbReference type="EMBL" id="QGDQ01000011">
    <property type="protein sequence ID" value="PWJ53683.1"/>
    <property type="molecule type" value="Genomic_DNA"/>
</dbReference>
<gene>
    <name evidence="2" type="ORF">BXY45_11186</name>
</gene>
<accession>A0A316A7U5</accession>
<proteinExistence type="predicted"/>
<dbReference type="Proteomes" id="UP000245469">
    <property type="component" value="Unassembled WGS sequence"/>
</dbReference>
<protein>
    <recommendedName>
        <fullName evidence="4">Cell division protein FtsL</fullName>
    </recommendedName>
</protein>
<evidence type="ECO:0000313" key="3">
    <source>
        <dbReference type="Proteomes" id="UP000245469"/>
    </source>
</evidence>
<sequence length="165" mass="16632">MLCGAVLVASLLAALWTNIALSRGSYAEHDLQARRTLLAEQEQALQEHLQEVSSPGAVDERARQLGMVKAPERAWLVLQAPQEQAVVGDPTPASSPTPSGSPSAVPSGSAGAPTGTQLEQGAVDTDSGSDDGDGDGATASSTPTPSRSGSSSPTSSASPTGERTP</sequence>
<comment type="caution">
    <text evidence="2">The sequence shown here is derived from an EMBL/GenBank/DDBJ whole genome shotgun (WGS) entry which is preliminary data.</text>
</comment>
<organism evidence="2 3">
    <name type="scientific">Quadrisphaera granulorum</name>
    <dbReference type="NCBI Taxonomy" id="317664"/>
    <lineage>
        <taxon>Bacteria</taxon>
        <taxon>Bacillati</taxon>
        <taxon>Actinomycetota</taxon>
        <taxon>Actinomycetes</taxon>
        <taxon>Kineosporiales</taxon>
        <taxon>Kineosporiaceae</taxon>
        <taxon>Quadrisphaera</taxon>
    </lineage>
</organism>
<feature type="compositionally biased region" description="Low complexity" evidence="1">
    <location>
        <begin position="136"/>
        <end position="165"/>
    </location>
</feature>
<evidence type="ECO:0008006" key="4">
    <source>
        <dbReference type="Google" id="ProtNLM"/>
    </source>
</evidence>
<evidence type="ECO:0000313" key="2">
    <source>
        <dbReference type="EMBL" id="PWJ53683.1"/>
    </source>
</evidence>
<reference evidence="2 3" key="1">
    <citation type="submission" date="2018-03" db="EMBL/GenBank/DDBJ databases">
        <title>Genomic Encyclopedia of Archaeal and Bacterial Type Strains, Phase II (KMG-II): from individual species to whole genera.</title>
        <authorList>
            <person name="Goeker M."/>
        </authorList>
    </citation>
    <scope>NUCLEOTIDE SEQUENCE [LARGE SCALE GENOMIC DNA]</scope>
    <source>
        <strain evidence="2 3">DSM 44889</strain>
    </source>
</reference>